<feature type="transmembrane region" description="Helical" evidence="1">
    <location>
        <begin position="103"/>
        <end position="129"/>
    </location>
</feature>
<feature type="transmembrane region" description="Helical" evidence="1">
    <location>
        <begin position="171"/>
        <end position="188"/>
    </location>
</feature>
<evidence type="ECO:0000313" key="2">
    <source>
        <dbReference type="EMBL" id="QJR44198.1"/>
    </source>
</evidence>
<organism evidence="2 3">
    <name type="scientific">Mycoplasma miroungirhinis</name>
    <dbReference type="NCBI Taxonomy" id="754516"/>
    <lineage>
        <taxon>Bacteria</taxon>
        <taxon>Bacillati</taxon>
        <taxon>Mycoplasmatota</taxon>
        <taxon>Mollicutes</taxon>
        <taxon>Mycoplasmataceae</taxon>
        <taxon>Mycoplasma</taxon>
    </lineage>
</organism>
<evidence type="ECO:0000313" key="3">
    <source>
        <dbReference type="Proteomes" id="UP000502118"/>
    </source>
</evidence>
<evidence type="ECO:0000256" key="1">
    <source>
        <dbReference type="SAM" id="Phobius"/>
    </source>
</evidence>
<dbReference type="KEGG" id="mmio:HLA92_02000"/>
<keyword evidence="1" id="KW-1133">Transmembrane helix</keyword>
<dbReference type="Proteomes" id="UP000502118">
    <property type="component" value="Chromosome"/>
</dbReference>
<keyword evidence="1" id="KW-0812">Transmembrane</keyword>
<sequence length="596" mass="69499">MKISSFKYSQFAFKTVFKKKSSIILPILTLIISFILGLIFKFAISEKYLFLSYYLYIFAILIETVLFASIKALNIFKDFEQEGLELLTLSKPISRNNVILGKLWTLIYFGLVWSIILFISSLFSTYALYSDSLLFLYSLLLFAVGFATYLLISLITALINYKFNQKISITLPMIFFIPLLLGGSLLSANATSNINNAAYYINKKYPYHFSGNEVNVEPFYLNNNKDELLLITNGLENKQFSDKQTSYLEEVMKIANKSSKEWQIYSWLSVPYQLLDVFNFQNKNVFESISKNNFSNLNNYIYYKDLDSILFKYKLDKNVNLQKYLTSSNIQKYIVPGLLKSHSQIQNTINTDIIYARQGADSINDVFSEDSSEFSSENNLVGKLKWEYVDEILKDQNFNKIAKKFIDNFTNNQQEHNLINLHKKLLNAISLYIQDEKSDVNQYLNPNLTLFNPFAIKEKKLQSEIERKIYFAVALLNFIYFNYQNTELYQATIKNINTVDTFGDSQIKLNLFDHTYLIGGYESYEKISLVKDKNVVIRYSLVNSDKNYLFVSDNQVFAINRDVQIVNKNVYALLWIMLIIILFNGVFILYKRKDYK</sequence>
<keyword evidence="1" id="KW-0472">Membrane</keyword>
<dbReference type="RefSeq" id="WP_171113036.1">
    <property type="nucleotide sequence ID" value="NZ_CP053097.1"/>
</dbReference>
<reference evidence="2 3" key="1">
    <citation type="submission" date="2020-05" db="EMBL/GenBank/DDBJ databases">
        <title>Novel Mycoplasma species detected in Mirounga angustirostris (northern elephant seal) from the USA.</title>
        <authorList>
            <person name="Volokhov D.V."/>
        </authorList>
    </citation>
    <scope>NUCLEOTIDE SEQUENCE [LARGE SCALE GENOMIC DNA]</scope>
    <source>
        <strain evidence="2 3">Mirounga ES2806-NAS</strain>
    </source>
</reference>
<dbReference type="AlphaFoldDB" id="A0A6M4JD56"/>
<protein>
    <submittedName>
        <fullName evidence="2">ABC transporter permease</fullName>
    </submittedName>
</protein>
<gene>
    <name evidence="2" type="ORF">HLA92_02000</name>
</gene>
<feature type="transmembrane region" description="Helical" evidence="1">
    <location>
        <begin position="570"/>
        <end position="590"/>
    </location>
</feature>
<proteinExistence type="predicted"/>
<keyword evidence="3" id="KW-1185">Reference proteome</keyword>
<feature type="transmembrane region" description="Helical" evidence="1">
    <location>
        <begin position="135"/>
        <end position="159"/>
    </location>
</feature>
<dbReference type="EMBL" id="CP053097">
    <property type="protein sequence ID" value="QJR44198.1"/>
    <property type="molecule type" value="Genomic_DNA"/>
</dbReference>
<name>A0A6M4JD56_9MOLU</name>
<feature type="transmembrane region" description="Helical" evidence="1">
    <location>
        <begin position="50"/>
        <end position="70"/>
    </location>
</feature>
<feature type="transmembrane region" description="Helical" evidence="1">
    <location>
        <begin position="21"/>
        <end position="44"/>
    </location>
</feature>
<accession>A0A6M4JD56</accession>